<name>A0ACC2RJ38_9FUNG</name>
<keyword evidence="2" id="KW-1185">Reference proteome</keyword>
<comment type="caution">
    <text evidence="1">The sequence shown here is derived from an EMBL/GenBank/DDBJ whole genome shotgun (WGS) entry which is preliminary data.</text>
</comment>
<gene>
    <name evidence="1" type="ORF">DSO57_1018718</name>
</gene>
<organism evidence="1 2">
    <name type="scientific">Entomophthora muscae</name>
    <dbReference type="NCBI Taxonomy" id="34485"/>
    <lineage>
        <taxon>Eukaryota</taxon>
        <taxon>Fungi</taxon>
        <taxon>Fungi incertae sedis</taxon>
        <taxon>Zoopagomycota</taxon>
        <taxon>Entomophthoromycotina</taxon>
        <taxon>Entomophthoromycetes</taxon>
        <taxon>Entomophthorales</taxon>
        <taxon>Entomophthoraceae</taxon>
        <taxon>Entomophthora</taxon>
    </lineage>
</organism>
<dbReference type="Proteomes" id="UP001165960">
    <property type="component" value="Unassembled WGS sequence"/>
</dbReference>
<sequence>MSARGNNNPSLHQVYQDLMASIKPEDFKTCQLQAQDCDTTMASSECDTATQAEEEEGVDSIFAETEMPLVCLSCLGFEDLQDWSNNIVLKTDSSPLATPSVLL</sequence>
<evidence type="ECO:0000313" key="1">
    <source>
        <dbReference type="EMBL" id="KAJ9049990.1"/>
    </source>
</evidence>
<reference evidence="1" key="1">
    <citation type="submission" date="2022-04" db="EMBL/GenBank/DDBJ databases">
        <title>Genome of the entomopathogenic fungus Entomophthora muscae.</title>
        <authorList>
            <person name="Elya C."/>
            <person name="Lovett B.R."/>
            <person name="Lee E."/>
            <person name="Macias A.M."/>
            <person name="Hajek A.E."/>
            <person name="De Bivort B.L."/>
            <person name="Kasson M.T."/>
            <person name="De Fine Licht H.H."/>
            <person name="Stajich J.E."/>
        </authorList>
    </citation>
    <scope>NUCLEOTIDE SEQUENCE</scope>
    <source>
        <strain evidence="1">Berkeley</strain>
    </source>
</reference>
<dbReference type="EMBL" id="QTSX02007182">
    <property type="protein sequence ID" value="KAJ9049990.1"/>
    <property type="molecule type" value="Genomic_DNA"/>
</dbReference>
<protein>
    <submittedName>
        <fullName evidence="1">Uncharacterized protein</fullName>
    </submittedName>
</protein>
<evidence type="ECO:0000313" key="2">
    <source>
        <dbReference type="Proteomes" id="UP001165960"/>
    </source>
</evidence>
<accession>A0ACC2RJ38</accession>
<proteinExistence type="predicted"/>